<keyword evidence="3 5" id="KW-1133">Transmembrane helix</keyword>
<dbReference type="PANTHER" id="PTHR12778">
    <property type="entry name" value="SOLUTE CARRIER FAMILY 33 ACETYL-COA TRANSPORTER -RELATED"/>
    <property type="match status" value="1"/>
</dbReference>
<comment type="subcellular location">
    <subcellularLocation>
        <location evidence="1">Membrane</location>
        <topology evidence="1">Multi-pass membrane protein</topology>
    </subcellularLocation>
</comment>
<dbReference type="InterPro" id="IPR004752">
    <property type="entry name" value="AmpG_permease/AT-1"/>
</dbReference>
<keyword evidence="7" id="KW-1185">Reference proteome</keyword>
<accession>A0A564YRS3</accession>
<dbReference type="InterPro" id="IPR024371">
    <property type="entry name" value="AcetylCoA_trans_1-like"/>
</dbReference>
<evidence type="ECO:0000313" key="7">
    <source>
        <dbReference type="Proteomes" id="UP000321570"/>
    </source>
</evidence>
<protein>
    <submittedName>
        <fullName evidence="6">Uncharacterized protein</fullName>
    </submittedName>
</protein>
<name>A0A564YRS3_HYMDI</name>
<proteinExistence type="predicted"/>
<dbReference type="GO" id="GO:0016020">
    <property type="term" value="C:membrane"/>
    <property type="evidence" value="ECO:0007669"/>
    <property type="project" value="UniProtKB-SubCell"/>
</dbReference>
<evidence type="ECO:0000256" key="2">
    <source>
        <dbReference type="ARBA" id="ARBA00022692"/>
    </source>
</evidence>
<evidence type="ECO:0000313" key="6">
    <source>
        <dbReference type="EMBL" id="VUZ49679.1"/>
    </source>
</evidence>
<evidence type="ECO:0000256" key="1">
    <source>
        <dbReference type="ARBA" id="ARBA00004141"/>
    </source>
</evidence>
<dbReference type="EMBL" id="CABIJS010000333">
    <property type="protein sequence ID" value="VUZ49679.1"/>
    <property type="molecule type" value="Genomic_DNA"/>
</dbReference>
<organism evidence="6 7">
    <name type="scientific">Hymenolepis diminuta</name>
    <name type="common">Rat tapeworm</name>
    <dbReference type="NCBI Taxonomy" id="6216"/>
    <lineage>
        <taxon>Eukaryota</taxon>
        <taxon>Metazoa</taxon>
        <taxon>Spiralia</taxon>
        <taxon>Lophotrochozoa</taxon>
        <taxon>Platyhelminthes</taxon>
        <taxon>Cestoda</taxon>
        <taxon>Eucestoda</taxon>
        <taxon>Cyclophyllidea</taxon>
        <taxon>Hymenolepididae</taxon>
        <taxon>Hymenolepis</taxon>
    </lineage>
</organism>
<dbReference type="Pfam" id="PF13000">
    <property type="entry name" value="Acatn"/>
    <property type="match status" value="1"/>
</dbReference>
<evidence type="ECO:0000256" key="3">
    <source>
        <dbReference type="ARBA" id="ARBA00022989"/>
    </source>
</evidence>
<gene>
    <name evidence="6" type="ORF">WMSIL1_LOCUS8699</name>
</gene>
<feature type="transmembrane region" description="Helical" evidence="5">
    <location>
        <begin position="195"/>
        <end position="214"/>
    </location>
</feature>
<sequence length="251" mass="27686">MLVPITADHSVPFFFLIGFFLSFTSIPLVYYIDFFKTETPIAVSNITTLVGNSSSLSIDTKVSMSPYIYVILVARSIISSVFGSIMSLSQGTFHARIVDPSLGGTYMTLLNTLTNLSFALPSTVLLFFIDPLTWRVCENASLERAISVLNSTSTNRTELIQLAEDFLTNNVTCMSFDGKEACRLSGGSCRTIVDGYYLLSGVGFVSGIVSYVFLRRMAKYLDSNPVEAYRVKAKSEAFETMEETNFIISKA</sequence>
<reference evidence="6 7" key="1">
    <citation type="submission" date="2019-07" db="EMBL/GenBank/DDBJ databases">
        <authorList>
            <person name="Jastrzebski P J."/>
            <person name="Paukszto L."/>
            <person name="Jastrzebski P J."/>
        </authorList>
    </citation>
    <scope>NUCLEOTIDE SEQUENCE [LARGE SCALE GENOMIC DNA]</scope>
    <source>
        <strain evidence="6 7">WMS-il1</strain>
    </source>
</reference>
<dbReference type="AlphaFoldDB" id="A0A564YRS3"/>
<keyword evidence="4 5" id="KW-0472">Membrane</keyword>
<dbReference type="PANTHER" id="PTHR12778:SF9">
    <property type="entry name" value="ACETYL-COENZYME A TRANSPORTER 1"/>
    <property type="match status" value="1"/>
</dbReference>
<evidence type="ECO:0000256" key="4">
    <source>
        <dbReference type="ARBA" id="ARBA00023136"/>
    </source>
</evidence>
<feature type="transmembrane region" description="Helical" evidence="5">
    <location>
        <begin position="109"/>
        <end position="129"/>
    </location>
</feature>
<dbReference type="GO" id="GO:0035348">
    <property type="term" value="P:acetyl-CoA transmembrane transport"/>
    <property type="evidence" value="ECO:0007669"/>
    <property type="project" value="InterPro"/>
</dbReference>
<feature type="transmembrane region" description="Helical" evidence="5">
    <location>
        <begin position="12"/>
        <end position="32"/>
    </location>
</feature>
<dbReference type="GO" id="GO:0008521">
    <property type="term" value="F:acetyl-CoA transmembrane transporter activity"/>
    <property type="evidence" value="ECO:0007669"/>
    <property type="project" value="InterPro"/>
</dbReference>
<evidence type="ECO:0000256" key="5">
    <source>
        <dbReference type="SAM" id="Phobius"/>
    </source>
</evidence>
<dbReference type="Proteomes" id="UP000321570">
    <property type="component" value="Unassembled WGS sequence"/>
</dbReference>
<feature type="transmembrane region" description="Helical" evidence="5">
    <location>
        <begin position="67"/>
        <end position="88"/>
    </location>
</feature>
<keyword evidence="2 5" id="KW-0812">Transmembrane</keyword>